<dbReference type="InterPro" id="IPR051678">
    <property type="entry name" value="AGP_Transferase"/>
</dbReference>
<protein>
    <submittedName>
        <fullName evidence="2">Aminoglycoside phosphotransferase family protein</fullName>
    </submittedName>
</protein>
<evidence type="ECO:0000259" key="1">
    <source>
        <dbReference type="Pfam" id="PF01636"/>
    </source>
</evidence>
<keyword evidence="3" id="KW-1185">Reference proteome</keyword>
<dbReference type="InterPro" id="IPR002575">
    <property type="entry name" value="Aminoglycoside_PTrfase"/>
</dbReference>
<dbReference type="EMBL" id="CP071794">
    <property type="protein sequence ID" value="QTD56353.1"/>
    <property type="molecule type" value="Genomic_DNA"/>
</dbReference>
<dbReference type="InterPro" id="IPR011009">
    <property type="entry name" value="Kinase-like_dom_sf"/>
</dbReference>
<dbReference type="Pfam" id="PF01636">
    <property type="entry name" value="APH"/>
    <property type="match status" value="1"/>
</dbReference>
<dbReference type="Gene3D" id="3.90.1200.10">
    <property type="match status" value="1"/>
</dbReference>
<name>A0ABX7T8R0_9SPHN</name>
<dbReference type="Gene3D" id="3.30.200.20">
    <property type="entry name" value="Phosphorylase Kinase, domain 1"/>
    <property type="match status" value="1"/>
</dbReference>
<dbReference type="Proteomes" id="UP000663923">
    <property type="component" value="Chromosome"/>
</dbReference>
<gene>
    <name evidence="2" type="ORF">J4G78_01755</name>
</gene>
<feature type="domain" description="Aminoglycoside phosphotransferase" evidence="1">
    <location>
        <begin position="30"/>
        <end position="259"/>
    </location>
</feature>
<dbReference type="RefSeq" id="WP_207988175.1">
    <property type="nucleotide sequence ID" value="NZ_CP071794.1"/>
</dbReference>
<dbReference type="PANTHER" id="PTHR21310:SF42">
    <property type="entry name" value="BIFUNCTIONAL AAC_APH"/>
    <property type="match status" value="1"/>
</dbReference>
<accession>A0ABX7T8R0</accession>
<evidence type="ECO:0000313" key="3">
    <source>
        <dbReference type="Proteomes" id="UP000663923"/>
    </source>
</evidence>
<sequence>MARRIEIDTTLVNKLIAQQFPKWSNLTLTQVIPGGWDHRTFRLGETLSVRLPSAECYAAQIEKEYYWLPILEDQMPVSIASPIALGVPTSDFPWPWSIFQWIEGNAATIQEISITKDFPDTLASFLIVLHKCPITDAPKPDSHNFFRGAHLSYYSKQIERVIDSLGKQIDQAAVRDLWSTAIASQWEQEPVWIHGDVAPGNLLLKSGKLTAVIDFGCCAIGDPSCDLTIAWTGLNKHSRRIFRDAIPLDEQTWERARGWAIWKALLVLNGNAQNKAGENSAEDVLRLVLAEHQDCRS</sequence>
<dbReference type="PANTHER" id="PTHR21310">
    <property type="entry name" value="AMINOGLYCOSIDE PHOSPHOTRANSFERASE-RELATED-RELATED"/>
    <property type="match status" value="1"/>
</dbReference>
<reference evidence="2 3" key="1">
    <citation type="submission" date="2021-03" db="EMBL/GenBank/DDBJ databases">
        <title>Complete genome of Parasphingorhabdus_sp.JHSY0214.</title>
        <authorList>
            <person name="Yoo J.H."/>
            <person name="Bae J.W."/>
        </authorList>
    </citation>
    <scope>NUCLEOTIDE SEQUENCE [LARGE SCALE GENOMIC DNA]</scope>
    <source>
        <strain evidence="2 3">JHSY0214</strain>
    </source>
</reference>
<dbReference type="CDD" id="cd05155">
    <property type="entry name" value="APH_ChoK_like_1"/>
    <property type="match status" value="1"/>
</dbReference>
<evidence type="ECO:0000313" key="2">
    <source>
        <dbReference type="EMBL" id="QTD56353.1"/>
    </source>
</evidence>
<dbReference type="SUPFAM" id="SSF56112">
    <property type="entry name" value="Protein kinase-like (PK-like)"/>
    <property type="match status" value="1"/>
</dbReference>
<proteinExistence type="predicted"/>
<organism evidence="2 3">
    <name type="scientific">Parasphingorhabdus cellanae</name>
    <dbReference type="NCBI Taxonomy" id="2806553"/>
    <lineage>
        <taxon>Bacteria</taxon>
        <taxon>Pseudomonadati</taxon>
        <taxon>Pseudomonadota</taxon>
        <taxon>Alphaproteobacteria</taxon>
        <taxon>Sphingomonadales</taxon>
        <taxon>Sphingomonadaceae</taxon>
        <taxon>Parasphingorhabdus</taxon>
    </lineage>
</organism>